<dbReference type="EMBL" id="CAFBLX010000060">
    <property type="protein sequence ID" value="CAB4885418.1"/>
    <property type="molecule type" value="Genomic_DNA"/>
</dbReference>
<organism evidence="2">
    <name type="scientific">freshwater metagenome</name>
    <dbReference type="NCBI Taxonomy" id="449393"/>
    <lineage>
        <taxon>unclassified sequences</taxon>
        <taxon>metagenomes</taxon>
        <taxon>ecological metagenomes</taxon>
    </lineage>
</organism>
<proteinExistence type="predicted"/>
<dbReference type="SUPFAM" id="SSF159234">
    <property type="entry name" value="FomD-like"/>
    <property type="match status" value="1"/>
</dbReference>
<sequence length="219" mass="24639">MRDNGMFGCKRHYTSVDATTDKFRRRDLGGLFPVASTGMVAHTSAGAHTVVHAPKHETFDLVAKTNVDPKGFVRVVDEYRVEPWGLYMARPSDHAHFDYLESWLLPALGLRASVFHYLPAHARDQDYYVDIGEYTAGASRWTSVDHYLDLSVRTGRDYDLLDVDELFDARVAQHLDTPTAERALSRSIAAIEGLTRHDYDLNAWLASVGMPTEWNGKPA</sequence>
<protein>
    <submittedName>
        <fullName evidence="2">Unannotated protein</fullName>
    </submittedName>
</protein>
<dbReference type="InterPro" id="IPR007295">
    <property type="entry name" value="DUF402"/>
</dbReference>
<dbReference type="Gene3D" id="2.40.380.10">
    <property type="entry name" value="FomD-like"/>
    <property type="match status" value="1"/>
</dbReference>
<reference evidence="2" key="1">
    <citation type="submission" date="2020-05" db="EMBL/GenBank/DDBJ databases">
        <authorList>
            <person name="Chiriac C."/>
            <person name="Salcher M."/>
            <person name="Ghai R."/>
            <person name="Kavagutti S V."/>
        </authorList>
    </citation>
    <scope>NUCLEOTIDE SEQUENCE</scope>
</reference>
<name>A0A6J7EV30_9ZZZZ</name>
<accession>A0A6J7EV30</accession>
<feature type="domain" description="DUF402" evidence="1">
    <location>
        <begin position="68"/>
        <end position="199"/>
    </location>
</feature>
<dbReference type="AlphaFoldDB" id="A0A6J7EV30"/>
<evidence type="ECO:0000259" key="1">
    <source>
        <dbReference type="Pfam" id="PF04167"/>
    </source>
</evidence>
<gene>
    <name evidence="2" type="ORF">UFOPK3472_01183</name>
</gene>
<dbReference type="InterPro" id="IPR035930">
    <property type="entry name" value="FomD-like_sf"/>
</dbReference>
<evidence type="ECO:0000313" key="2">
    <source>
        <dbReference type="EMBL" id="CAB4885418.1"/>
    </source>
</evidence>
<dbReference type="Pfam" id="PF04167">
    <property type="entry name" value="DUF402"/>
    <property type="match status" value="1"/>
</dbReference>